<feature type="repeat" description="RCC1" evidence="1">
    <location>
        <begin position="279"/>
        <end position="329"/>
    </location>
</feature>
<protein>
    <submittedName>
        <fullName evidence="3">Uncharacterized protein</fullName>
    </submittedName>
</protein>
<sequence length="379" mass="41394">MILILSLVFMSTGSCCVSFFVALDSQGDVWRCSTSKQEKESESIPRRLEIAQQIVSVSSGNFHAVFLSDTGCLWSMGENSVGQLGLGHNLRQTQPTLVENIPEMNFVSCARFQSFAIDSVGDLWAFGSNDSCKLGIMDSRAKFSPTRVEGISRLISVTAGGYASFGIDADQHIYVWGSNNYYQGGVDDSTAMLQPQRFPECNFSAPVVSIEAGFRHTLFLLEDGSVVSFGANHCGQCGREVQSDGFPINPDSPYVIQNLPRIKAISCGFNSSRCIDEEGNLWVFGNNTDNLLGCSVQNAAITDPQQIEDIQSVKSVMRGGHGTVLKDSNGELWCFGIENQCLVSETTNSLPFPCKVNDPTWNSLFYVVENRSKSARSAQ</sequence>
<dbReference type="GO" id="GO:0005737">
    <property type="term" value="C:cytoplasm"/>
    <property type="evidence" value="ECO:0007669"/>
    <property type="project" value="TreeGrafter"/>
</dbReference>
<evidence type="ECO:0000313" key="3">
    <source>
        <dbReference type="EMBL" id="CAE2238685.1"/>
    </source>
</evidence>
<proteinExistence type="predicted"/>
<organism evidence="3">
    <name type="scientific">Vannella robusta</name>
    <dbReference type="NCBI Taxonomy" id="1487602"/>
    <lineage>
        <taxon>Eukaryota</taxon>
        <taxon>Amoebozoa</taxon>
        <taxon>Discosea</taxon>
        <taxon>Flabellinia</taxon>
        <taxon>Vannellidae</taxon>
        <taxon>Vannella</taxon>
    </lineage>
</organism>
<dbReference type="InterPro" id="IPR051553">
    <property type="entry name" value="Ran_GTPase-activating"/>
</dbReference>
<gene>
    <name evidence="3" type="ORF">VSP0166_LOCUS16621</name>
</gene>
<feature type="repeat" description="RCC1" evidence="1">
    <location>
        <begin position="224"/>
        <end position="278"/>
    </location>
</feature>
<reference evidence="3" key="1">
    <citation type="submission" date="2021-01" db="EMBL/GenBank/DDBJ databases">
        <authorList>
            <person name="Corre E."/>
            <person name="Pelletier E."/>
            <person name="Niang G."/>
            <person name="Scheremetjew M."/>
            <person name="Finn R."/>
            <person name="Kale V."/>
            <person name="Holt S."/>
            <person name="Cochrane G."/>
            <person name="Meng A."/>
            <person name="Brown T."/>
            <person name="Cohen L."/>
        </authorList>
    </citation>
    <scope>NUCLEOTIDE SEQUENCE</scope>
    <source>
        <strain evidence="3">DIVA3 518/3/11/1/6</strain>
    </source>
</reference>
<accession>A0A7S4ISW5</accession>
<dbReference type="PROSITE" id="PS50012">
    <property type="entry name" value="RCC1_3"/>
    <property type="match status" value="5"/>
</dbReference>
<dbReference type="Gene3D" id="2.130.10.30">
    <property type="entry name" value="Regulator of chromosome condensation 1/beta-lactamase-inhibitor protein II"/>
    <property type="match status" value="2"/>
</dbReference>
<dbReference type="GO" id="GO:0005085">
    <property type="term" value="F:guanyl-nucleotide exchange factor activity"/>
    <property type="evidence" value="ECO:0007669"/>
    <property type="project" value="TreeGrafter"/>
</dbReference>
<feature type="signal peptide" evidence="2">
    <location>
        <begin position="1"/>
        <end position="16"/>
    </location>
</feature>
<feature type="repeat" description="RCC1" evidence="1">
    <location>
        <begin position="171"/>
        <end position="223"/>
    </location>
</feature>
<dbReference type="Pfam" id="PF00415">
    <property type="entry name" value="RCC1"/>
    <property type="match status" value="1"/>
</dbReference>
<name>A0A7S4ISW5_9EUKA</name>
<dbReference type="PANTHER" id="PTHR45982:SF1">
    <property type="entry name" value="REGULATOR OF CHROMOSOME CONDENSATION"/>
    <property type="match status" value="1"/>
</dbReference>
<evidence type="ECO:0000256" key="2">
    <source>
        <dbReference type="SAM" id="SignalP"/>
    </source>
</evidence>
<dbReference type="PANTHER" id="PTHR45982">
    <property type="entry name" value="REGULATOR OF CHROMOSOME CONDENSATION"/>
    <property type="match status" value="1"/>
</dbReference>
<dbReference type="PROSITE" id="PS00626">
    <property type="entry name" value="RCC1_2"/>
    <property type="match status" value="1"/>
</dbReference>
<feature type="chain" id="PRO_5031018017" evidence="2">
    <location>
        <begin position="17"/>
        <end position="379"/>
    </location>
</feature>
<dbReference type="SUPFAM" id="SSF50985">
    <property type="entry name" value="RCC1/BLIP-II"/>
    <property type="match status" value="1"/>
</dbReference>
<dbReference type="InterPro" id="IPR000408">
    <property type="entry name" value="Reg_chr_condens"/>
</dbReference>
<feature type="repeat" description="RCC1" evidence="1">
    <location>
        <begin position="121"/>
        <end position="170"/>
    </location>
</feature>
<keyword evidence="2" id="KW-0732">Signal</keyword>
<evidence type="ECO:0000256" key="1">
    <source>
        <dbReference type="PROSITE-ProRule" id="PRU00235"/>
    </source>
</evidence>
<dbReference type="EMBL" id="HBKP01023799">
    <property type="protein sequence ID" value="CAE2238685.1"/>
    <property type="molecule type" value="Transcribed_RNA"/>
</dbReference>
<dbReference type="PRINTS" id="PR00633">
    <property type="entry name" value="RCCNDNSATION"/>
</dbReference>
<dbReference type="Pfam" id="PF13540">
    <property type="entry name" value="RCC1_2"/>
    <property type="match status" value="2"/>
</dbReference>
<dbReference type="InterPro" id="IPR009091">
    <property type="entry name" value="RCC1/BLIP-II"/>
</dbReference>
<feature type="repeat" description="RCC1" evidence="1">
    <location>
        <begin position="71"/>
        <end position="120"/>
    </location>
</feature>
<dbReference type="AlphaFoldDB" id="A0A7S4ISW5"/>